<evidence type="ECO:0000313" key="1">
    <source>
        <dbReference type="EMBL" id="EWM20097.1"/>
    </source>
</evidence>
<dbReference type="AlphaFoldDB" id="W7T049"/>
<proteinExistence type="predicted"/>
<dbReference type="OrthoDB" id="526941at2759"/>
<gene>
    <name evidence="1" type="ORF">Naga_101804g2</name>
</gene>
<dbReference type="EMBL" id="AZIL01003357">
    <property type="protein sequence ID" value="EWM20097.1"/>
    <property type="molecule type" value="Genomic_DNA"/>
</dbReference>
<sequence length="134" mass="14807">MNSSIRGPFLPSYFSQPTGNRLGTDSLSQTTSSRPWTTAFTDLINDHVKLVGTTISCEARIHVQSMLLATDQVGINLLRESGALDCAKDRDEAIEKYELGASAIIMANGYSFDCLMLRYEGVDWLSLDPPEWSL</sequence>
<comment type="caution">
    <text evidence="1">The sequence shown here is derived from an EMBL/GenBank/DDBJ whole genome shotgun (WGS) entry which is preliminary data.</text>
</comment>
<evidence type="ECO:0000313" key="2">
    <source>
        <dbReference type="Proteomes" id="UP000019335"/>
    </source>
</evidence>
<protein>
    <submittedName>
        <fullName evidence="1">Uncharacterized protein</fullName>
    </submittedName>
</protein>
<keyword evidence="2" id="KW-1185">Reference proteome</keyword>
<reference evidence="1 2" key="1">
    <citation type="journal article" date="2014" name="Mol. Plant">
        <title>Chromosome Scale Genome Assembly and Transcriptome Profiling of Nannochloropsis gaditana in Nitrogen Depletion.</title>
        <authorList>
            <person name="Corteggiani Carpinelli E."/>
            <person name="Telatin A."/>
            <person name="Vitulo N."/>
            <person name="Forcato C."/>
            <person name="D'Angelo M."/>
            <person name="Schiavon R."/>
            <person name="Vezzi A."/>
            <person name="Giacometti G.M."/>
            <person name="Morosinotto T."/>
            <person name="Valle G."/>
        </authorList>
    </citation>
    <scope>NUCLEOTIDE SEQUENCE [LARGE SCALE GENOMIC DNA]</scope>
    <source>
        <strain evidence="1 2">B-31</strain>
    </source>
</reference>
<dbReference type="Proteomes" id="UP000019335">
    <property type="component" value="Unassembled WGS sequence"/>
</dbReference>
<accession>W7T049</accession>
<name>W7T049_9STRA</name>
<organism evidence="1 2">
    <name type="scientific">Nannochloropsis gaditana</name>
    <dbReference type="NCBI Taxonomy" id="72520"/>
    <lineage>
        <taxon>Eukaryota</taxon>
        <taxon>Sar</taxon>
        <taxon>Stramenopiles</taxon>
        <taxon>Ochrophyta</taxon>
        <taxon>Eustigmatophyceae</taxon>
        <taxon>Eustigmatales</taxon>
        <taxon>Monodopsidaceae</taxon>
        <taxon>Nannochloropsis</taxon>
    </lineage>
</organism>